<comment type="subcellular location">
    <subcellularLocation>
        <location evidence="1">Endomembrane system</location>
        <topology evidence="1">Multi-pass membrane protein</topology>
    </subcellularLocation>
    <subcellularLocation>
        <location evidence="5">Membrane</location>
        <topology evidence="5">Multi-pass membrane protein</topology>
    </subcellularLocation>
</comment>
<evidence type="ECO:0000256" key="5">
    <source>
        <dbReference type="RuleBase" id="RU000320"/>
    </source>
</evidence>
<evidence type="ECO:0000313" key="11">
    <source>
        <dbReference type="Proteomes" id="UP001157091"/>
    </source>
</evidence>
<feature type="transmembrane region" description="Helical" evidence="7">
    <location>
        <begin position="75"/>
        <end position="98"/>
    </location>
</feature>
<feature type="domain" description="NADH-Ubiquinone oxidoreductase (complex I) chain 5 N-terminal" evidence="9">
    <location>
        <begin position="61"/>
        <end position="108"/>
    </location>
</feature>
<protein>
    <submittedName>
        <fullName evidence="10">Uncharacterized protein</fullName>
    </submittedName>
</protein>
<keyword evidence="4 7" id="KW-0472">Membrane</keyword>
<keyword evidence="11" id="KW-1185">Reference proteome</keyword>
<feature type="transmembrane region" description="Helical" evidence="7">
    <location>
        <begin position="263"/>
        <end position="281"/>
    </location>
</feature>
<evidence type="ECO:0000259" key="9">
    <source>
        <dbReference type="Pfam" id="PF00662"/>
    </source>
</evidence>
<evidence type="ECO:0000256" key="3">
    <source>
        <dbReference type="ARBA" id="ARBA00022989"/>
    </source>
</evidence>
<feature type="region of interest" description="Disordered" evidence="6">
    <location>
        <begin position="606"/>
        <end position="641"/>
    </location>
</feature>
<feature type="transmembrane region" description="Helical" evidence="7">
    <location>
        <begin position="105"/>
        <end position="123"/>
    </location>
</feature>
<sequence>MLQLLVAHLLMVLLAPAIISWLGRRGFLVLALAPASAAVYALACTTRVMHGDVPVQHWQWVPQLGLTLTFRLDTLSWLMLLLVGGVGALVLVYCSAYFAPSAHGLHRFGATLVGFAGVMVGLVTADDMLLLFVFWELTTVASYLLIGHYAERKASRRAAMQAIVITTAGGLAMLVGVVILGEAAGTYSLSQVIAHPPSGTAVTAAVVCLLAGAATKSALIPLHFWLPAAMAAPTPVSAYLHAAAMVKAGVYLVARFAPAYAQLTVWQTIVIVLGCGTLLLGGYRALRQQDLKLVLAFGTVSQLGLITLLVGLGSRATALAGIAMLGAHAMFKASLFLVTGVVDAATGTRDLRRLTGVGRRMPVTAVAGGLATASMIGLPPFAGYVAKEAGLEALLHPAGTLPGWVDGLVLAAVVVGSMLTVAYGLRFFWGAFATKHAAVAVRPDADGTAPEPPIDPSTLHVQSPYLTVPPLVLAVLGLAAALVPHLGEHLLSPYADTLPVGEPGHLALWGGLGPALGLTVLILGVGALAWWWRIRVEGFQARVGAWWTRWHLPEADVVYRRSMRRLDDAAADVTSFTQRGSLPFYLGVIVIVMAAFPGSSWSRTPRGRRTCGAGTRPPRSWSSRRSGSPRCWPPGRVAGSRPCSSRASRATATPCCSCCTAPLTSR</sequence>
<evidence type="ECO:0000256" key="4">
    <source>
        <dbReference type="ARBA" id="ARBA00023136"/>
    </source>
</evidence>
<dbReference type="Pfam" id="PF00662">
    <property type="entry name" value="Proton_antipo_N"/>
    <property type="match status" value="1"/>
</dbReference>
<gene>
    <name evidence="10" type="ORF">GCM10025864_20690</name>
</gene>
<accession>A0ABQ6I0N7</accession>
<feature type="transmembrane region" description="Helical" evidence="7">
    <location>
        <begin position="465"/>
        <end position="486"/>
    </location>
</feature>
<organism evidence="10 11">
    <name type="scientific">Luteimicrobium album</name>
    <dbReference type="NCBI Taxonomy" id="1054550"/>
    <lineage>
        <taxon>Bacteria</taxon>
        <taxon>Bacillati</taxon>
        <taxon>Actinomycetota</taxon>
        <taxon>Actinomycetes</taxon>
        <taxon>Micrococcales</taxon>
        <taxon>Luteimicrobium</taxon>
    </lineage>
</organism>
<dbReference type="PANTHER" id="PTHR43373:SF1">
    <property type="entry name" value="NA(+)_H(+) ANTIPORTER SUBUNIT A"/>
    <property type="match status" value="1"/>
</dbReference>
<evidence type="ECO:0000256" key="7">
    <source>
        <dbReference type="SAM" id="Phobius"/>
    </source>
</evidence>
<dbReference type="InterPro" id="IPR050616">
    <property type="entry name" value="CPA3_Na-H_Antiporter_A"/>
</dbReference>
<feature type="transmembrane region" description="Helical" evidence="7">
    <location>
        <begin position="129"/>
        <end position="146"/>
    </location>
</feature>
<feature type="transmembrane region" description="Helical" evidence="7">
    <location>
        <begin position="293"/>
        <end position="312"/>
    </location>
</feature>
<evidence type="ECO:0000256" key="1">
    <source>
        <dbReference type="ARBA" id="ARBA00004127"/>
    </source>
</evidence>
<feature type="transmembrane region" description="Helical" evidence="7">
    <location>
        <begin position="582"/>
        <end position="601"/>
    </location>
</feature>
<feature type="transmembrane region" description="Helical" evidence="7">
    <location>
        <begin position="318"/>
        <end position="342"/>
    </location>
</feature>
<reference evidence="11" key="1">
    <citation type="journal article" date="2019" name="Int. J. Syst. Evol. Microbiol.">
        <title>The Global Catalogue of Microorganisms (GCM) 10K type strain sequencing project: providing services to taxonomists for standard genome sequencing and annotation.</title>
        <authorList>
            <consortium name="The Broad Institute Genomics Platform"/>
            <consortium name="The Broad Institute Genome Sequencing Center for Infectious Disease"/>
            <person name="Wu L."/>
            <person name="Ma J."/>
        </authorList>
    </citation>
    <scope>NUCLEOTIDE SEQUENCE [LARGE SCALE GENOMIC DNA]</scope>
    <source>
        <strain evidence="11">NBRC 106348</strain>
    </source>
</reference>
<feature type="compositionally biased region" description="Low complexity" evidence="6">
    <location>
        <begin position="616"/>
        <end position="636"/>
    </location>
</feature>
<feature type="transmembrane region" description="Helical" evidence="7">
    <location>
        <begin position="238"/>
        <end position="257"/>
    </location>
</feature>
<evidence type="ECO:0000259" key="8">
    <source>
        <dbReference type="Pfam" id="PF00361"/>
    </source>
</evidence>
<feature type="transmembrane region" description="Helical" evidence="7">
    <location>
        <begin position="506"/>
        <end position="532"/>
    </location>
</feature>
<dbReference type="PANTHER" id="PTHR43373">
    <property type="entry name" value="NA(+)/H(+) ANTIPORTER SUBUNIT"/>
    <property type="match status" value="1"/>
</dbReference>
<evidence type="ECO:0000313" key="10">
    <source>
        <dbReference type="EMBL" id="GMA24310.1"/>
    </source>
</evidence>
<dbReference type="PRINTS" id="PR01434">
    <property type="entry name" value="NADHDHGNASE5"/>
</dbReference>
<proteinExistence type="predicted"/>
<dbReference type="Proteomes" id="UP001157091">
    <property type="component" value="Unassembled WGS sequence"/>
</dbReference>
<evidence type="ECO:0000256" key="2">
    <source>
        <dbReference type="ARBA" id="ARBA00022692"/>
    </source>
</evidence>
<keyword evidence="3 7" id="KW-1133">Transmembrane helix</keyword>
<dbReference type="Pfam" id="PF00361">
    <property type="entry name" value="Proton_antipo_M"/>
    <property type="match status" value="1"/>
</dbReference>
<dbReference type="InterPro" id="IPR001516">
    <property type="entry name" value="Proton_antipo_N"/>
</dbReference>
<dbReference type="EMBL" id="BSUK01000001">
    <property type="protein sequence ID" value="GMA24310.1"/>
    <property type="molecule type" value="Genomic_DNA"/>
</dbReference>
<evidence type="ECO:0000256" key="6">
    <source>
        <dbReference type="SAM" id="MobiDB-lite"/>
    </source>
</evidence>
<comment type="caution">
    <text evidence="10">The sequence shown here is derived from an EMBL/GenBank/DDBJ whole genome shotgun (WGS) entry which is preliminary data.</text>
</comment>
<keyword evidence="2 5" id="KW-0812">Transmembrane</keyword>
<feature type="transmembrane region" description="Helical" evidence="7">
    <location>
        <begin position="201"/>
        <end position="226"/>
    </location>
</feature>
<dbReference type="InterPro" id="IPR001750">
    <property type="entry name" value="ND/Mrp_TM"/>
</dbReference>
<feature type="transmembrane region" description="Helical" evidence="7">
    <location>
        <begin position="404"/>
        <end position="425"/>
    </location>
</feature>
<feature type="domain" description="NADH:quinone oxidoreductase/Mrp antiporter transmembrane" evidence="8">
    <location>
        <begin position="125"/>
        <end position="395"/>
    </location>
</feature>
<feature type="transmembrane region" description="Helical" evidence="7">
    <location>
        <begin position="363"/>
        <end position="384"/>
    </location>
</feature>
<feature type="transmembrane region" description="Helical" evidence="7">
    <location>
        <begin position="158"/>
        <end position="181"/>
    </location>
</feature>
<name>A0ABQ6I0N7_9MICO</name>